<evidence type="ECO:0000256" key="1">
    <source>
        <dbReference type="SAM" id="Phobius"/>
    </source>
</evidence>
<reference evidence="2" key="1">
    <citation type="submission" date="2014-07" db="EMBL/GenBank/DDBJ databases">
        <title>Identification of a novel salt tolerance gene in wild soybean by whole-genome sequencing.</title>
        <authorList>
            <person name="Lam H.-M."/>
            <person name="Qi X."/>
            <person name="Li M.-W."/>
            <person name="Liu X."/>
            <person name="Xie M."/>
            <person name="Ni M."/>
            <person name="Xu X."/>
        </authorList>
    </citation>
    <scope>NUCLEOTIDE SEQUENCE [LARGE SCALE GENOMIC DNA]</scope>
    <source>
        <tissue evidence="2">Root</tissue>
    </source>
</reference>
<keyword evidence="1" id="KW-0812">Transmembrane</keyword>
<dbReference type="EMBL" id="KN670653">
    <property type="protein sequence ID" value="KHN01933.1"/>
    <property type="molecule type" value="Genomic_DNA"/>
</dbReference>
<evidence type="ECO:0000313" key="2">
    <source>
        <dbReference type="EMBL" id="KHN01933.1"/>
    </source>
</evidence>
<proteinExistence type="predicted"/>
<dbReference type="Proteomes" id="UP000053555">
    <property type="component" value="Unassembled WGS sequence"/>
</dbReference>
<keyword evidence="1" id="KW-1133">Transmembrane helix</keyword>
<feature type="transmembrane region" description="Helical" evidence="1">
    <location>
        <begin position="19"/>
        <end position="36"/>
    </location>
</feature>
<keyword evidence="1" id="KW-0472">Membrane</keyword>
<sequence>MAAATPVHRFATHPIIDSVSFYLSISCKWLLFLFLFSRDLDGLVDIVLLTWVNEPRTEIV</sequence>
<gene>
    <name evidence="2" type="ORF">glysoja_043797</name>
</gene>
<accession>A0A0B2P2N7</accession>
<protein>
    <submittedName>
        <fullName evidence="2">Uncharacterized protein</fullName>
    </submittedName>
</protein>
<dbReference type="AlphaFoldDB" id="A0A0B2P2N7"/>
<organism evidence="2">
    <name type="scientific">Glycine soja</name>
    <name type="common">Wild soybean</name>
    <dbReference type="NCBI Taxonomy" id="3848"/>
    <lineage>
        <taxon>Eukaryota</taxon>
        <taxon>Viridiplantae</taxon>
        <taxon>Streptophyta</taxon>
        <taxon>Embryophyta</taxon>
        <taxon>Tracheophyta</taxon>
        <taxon>Spermatophyta</taxon>
        <taxon>Magnoliopsida</taxon>
        <taxon>eudicotyledons</taxon>
        <taxon>Gunneridae</taxon>
        <taxon>Pentapetalae</taxon>
        <taxon>rosids</taxon>
        <taxon>fabids</taxon>
        <taxon>Fabales</taxon>
        <taxon>Fabaceae</taxon>
        <taxon>Papilionoideae</taxon>
        <taxon>50 kb inversion clade</taxon>
        <taxon>NPAAA clade</taxon>
        <taxon>indigoferoid/millettioid clade</taxon>
        <taxon>Phaseoleae</taxon>
        <taxon>Glycine</taxon>
        <taxon>Glycine subgen. Soja</taxon>
    </lineage>
</organism>
<name>A0A0B2P2N7_GLYSO</name>